<dbReference type="Proteomes" id="UP000626697">
    <property type="component" value="Unassembled WGS sequence"/>
</dbReference>
<dbReference type="RefSeq" id="WP_182504146.1">
    <property type="nucleotide sequence ID" value="NZ_JACJHX010000039.1"/>
</dbReference>
<gene>
    <name evidence="1" type="ORF">HNP81_004823</name>
</gene>
<comment type="caution">
    <text evidence="1">The sequence shown here is derived from an EMBL/GenBank/DDBJ whole genome shotgun (WGS) entry which is preliminary data.</text>
</comment>
<sequence length="339" mass="39207">MKTHVEVIIDTLNDAYSNALKISSCHHTENDVKKFLKEIGSAIELFLKEAVYGNRRNRDDFYELIKDLDNLGVSRDSIKNLQKLRDSYNKAKHNPRSQVNIISAMKILTDIKTILIEISSLNIGIVNEPKTINYQRVVWIAGWDHYSTGETEISIIVPYEHDGTRISIPTFEHFNIQWEGWEDIIKKFVAKNNLLMGKDHLPEGFYTYVSGLGEFIEAGVFSGDYRELIIEISKYVDKEMENKLLPNLQRKNDLASMFYAVLYASSDVIDEGKYSMDIEEMRQSVNYILENRYAVETNSENVKKLVLVMVTLLSNLQSEHTTSVQGPIFVHKEKYEQYR</sequence>
<name>A0ABR6CWW0_9BACI</name>
<proteinExistence type="predicted"/>
<reference evidence="1 2" key="1">
    <citation type="submission" date="2020-08" db="EMBL/GenBank/DDBJ databases">
        <title>Genomic Encyclopedia of Type Strains, Phase IV (KMG-IV): sequencing the most valuable type-strain genomes for metagenomic binning, comparative biology and taxonomic classification.</title>
        <authorList>
            <person name="Goeker M."/>
        </authorList>
    </citation>
    <scope>NUCLEOTIDE SEQUENCE [LARGE SCALE GENOMIC DNA]</scope>
    <source>
        <strain evidence="1 2">DSM 105481</strain>
    </source>
</reference>
<organism evidence="1 2">
    <name type="scientific">Peribacillus huizhouensis</name>
    <dbReference type="NCBI Taxonomy" id="1501239"/>
    <lineage>
        <taxon>Bacteria</taxon>
        <taxon>Bacillati</taxon>
        <taxon>Bacillota</taxon>
        <taxon>Bacilli</taxon>
        <taxon>Bacillales</taxon>
        <taxon>Bacillaceae</taxon>
        <taxon>Peribacillus</taxon>
    </lineage>
</organism>
<evidence type="ECO:0000313" key="1">
    <source>
        <dbReference type="EMBL" id="MBA9029411.1"/>
    </source>
</evidence>
<evidence type="ECO:0008006" key="3">
    <source>
        <dbReference type="Google" id="ProtNLM"/>
    </source>
</evidence>
<evidence type="ECO:0000313" key="2">
    <source>
        <dbReference type="Proteomes" id="UP000626697"/>
    </source>
</evidence>
<keyword evidence="2" id="KW-1185">Reference proteome</keyword>
<accession>A0ABR6CWW0</accession>
<protein>
    <recommendedName>
        <fullName evidence="3">Apea-like HEPN domain-containing protein</fullName>
    </recommendedName>
</protein>
<dbReference type="EMBL" id="JACJHX010000039">
    <property type="protein sequence ID" value="MBA9029411.1"/>
    <property type="molecule type" value="Genomic_DNA"/>
</dbReference>
<feature type="non-terminal residue" evidence="1">
    <location>
        <position position="339"/>
    </location>
</feature>